<dbReference type="EMBL" id="JAMKFB020000004">
    <property type="protein sequence ID" value="KAL0194944.1"/>
    <property type="molecule type" value="Genomic_DNA"/>
</dbReference>
<keyword evidence="2" id="KW-1185">Reference proteome</keyword>
<accession>A0ABD0R8T1</accession>
<reference evidence="1 2" key="1">
    <citation type="submission" date="2024-05" db="EMBL/GenBank/DDBJ databases">
        <title>Genome sequencing and assembly of Indian major carp, Cirrhinus mrigala (Hamilton, 1822).</title>
        <authorList>
            <person name="Mohindra V."/>
            <person name="Chowdhury L.M."/>
            <person name="Lal K."/>
            <person name="Jena J.K."/>
        </authorList>
    </citation>
    <scope>NUCLEOTIDE SEQUENCE [LARGE SCALE GENOMIC DNA]</scope>
    <source>
        <strain evidence="1">CM1030</strain>
        <tissue evidence="1">Blood</tissue>
    </source>
</reference>
<gene>
    <name evidence="1" type="ORF">M9458_008516</name>
</gene>
<dbReference type="AlphaFoldDB" id="A0ABD0R8T1"/>
<sequence length="223" mass="24875">ELLEDDNVISLTALLGSTHEEQESLDKEMQSESSQTSCPAYAELLEVMEHATARLDLPWKRVKKMAPRGRLDERFLSDHNPKSAFHSFPISIRSYANIEGMHENGYEKMPPIEETLASYLSLREASSLKAPSEPTEPLQRTSCLNGRAYAAAGQAVASFHMMVVLQAYQADLLKDLDKGQGLSPDEVVELRRTTDLALRATKQAATAMGRSMVVMVVTERHLW</sequence>
<name>A0ABD0R8T1_CIRMR</name>
<evidence type="ECO:0000313" key="1">
    <source>
        <dbReference type="EMBL" id="KAL0194944.1"/>
    </source>
</evidence>
<feature type="non-terminal residue" evidence="1">
    <location>
        <position position="223"/>
    </location>
</feature>
<organism evidence="1 2">
    <name type="scientific">Cirrhinus mrigala</name>
    <name type="common">Mrigala</name>
    <dbReference type="NCBI Taxonomy" id="683832"/>
    <lineage>
        <taxon>Eukaryota</taxon>
        <taxon>Metazoa</taxon>
        <taxon>Chordata</taxon>
        <taxon>Craniata</taxon>
        <taxon>Vertebrata</taxon>
        <taxon>Euteleostomi</taxon>
        <taxon>Actinopterygii</taxon>
        <taxon>Neopterygii</taxon>
        <taxon>Teleostei</taxon>
        <taxon>Ostariophysi</taxon>
        <taxon>Cypriniformes</taxon>
        <taxon>Cyprinidae</taxon>
        <taxon>Labeoninae</taxon>
        <taxon>Labeonini</taxon>
        <taxon>Cirrhinus</taxon>
    </lineage>
</organism>
<evidence type="ECO:0000313" key="2">
    <source>
        <dbReference type="Proteomes" id="UP001529510"/>
    </source>
</evidence>
<dbReference type="Proteomes" id="UP001529510">
    <property type="component" value="Unassembled WGS sequence"/>
</dbReference>
<feature type="non-terminal residue" evidence="1">
    <location>
        <position position="1"/>
    </location>
</feature>
<protein>
    <submittedName>
        <fullName evidence="1">Uncharacterized protein</fullName>
    </submittedName>
</protein>
<comment type="caution">
    <text evidence="1">The sequence shown here is derived from an EMBL/GenBank/DDBJ whole genome shotgun (WGS) entry which is preliminary data.</text>
</comment>
<proteinExistence type="predicted"/>